<dbReference type="EMBL" id="PXYL01000016">
    <property type="protein sequence ID" value="PSJ56834.1"/>
    <property type="molecule type" value="Genomic_DNA"/>
</dbReference>
<reference evidence="2 3" key="1">
    <citation type="submission" date="2018-03" db="EMBL/GenBank/DDBJ databases">
        <title>The draft genome of Mesorhizobium soli JCM 19897.</title>
        <authorList>
            <person name="Li L."/>
            <person name="Liu L."/>
            <person name="Liang L."/>
            <person name="Wang T."/>
            <person name="Zhang X."/>
        </authorList>
    </citation>
    <scope>NUCLEOTIDE SEQUENCE [LARGE SCALE GENOMIC DNA]</scope>
    <source>
        <strain evidence="2 3">JCM 19897</strain>
    </source>
</reference>
<dbReference type="AlphaFoldDB" id="A0A2P7S329"/>
<protein>
    <submittedName>
        <fullName evidence="2">Uncharacterized protein</fullName>
    </submittedName>
</protein>
<gene>
    <name evidence="2" type="ORF">C7I85_23390</name>
</gene>
<dbReference type="Proteomes" id="UP000240653">
    <property type="component" value="Unassembled WGS sequence"/>
</dbReference>
<evidence type="ECO:0000256" key="1">
    <source>
        <dbReference type="SAM" id="MobiDB-lite"/>
    </source>
</evidence>
<organism evidence="2 3">
    <name type="scientific">Pseudaminobacter soli</name>
    <name type="common">ex Li et al. 2025</name>
    <dbReference type="NCBI Taxonomy" id="1295366"/>
    <lineage>
        <taxon>Bacteria</taxon>
        <taxon>Pseudomonadati</taxon>
        <taxon>Pseudomonadota</taxon>
        <taxon>Alphaproteobacteria</taxon>
        <taxon>Hyphomicrobiales</taxon>
        <taxon>Phyllobacteriaceae</taxon>
        <taxon>Pseudaminobacter</taxon>
    </lineage>
</organism>
<name>A0A2P7S329_9HYPH</name>
<dbReference type="OrthoDB" id="4891072at2"/>
<comment type="caution">
    <text evidence="2">The sequence shown here is derived from an EMBL/GenBank/DDBJ whole genome shotgun (WGS) entry which is preliminary data.</text>
</comment>
<accession>A0A2P7S329</accession>
<proteinExistence type="predicted"/>
<feature type="region of interest" description="Disordered" evidence="1">
    <location>
        <begin position="1"/>
        <end position="21"/>
    </location>
</feature>
<evidence type="ECO:0000313" key="2">
    <source>
        <dbReference type="EMBL" id="PSJ56834.1"/>
    </source>
</evidence>
<keyword evidence="3" id="KW-1185">Reference proteome</keyword>
<evidence type="ECO:0000313" key="3">
    <source>
        <dbReference type="Proteomes" id="UP000240653"/>
    </source>
</evidence>
<dbReference type="RefSeq" id="WP_106726429.1">
    <property type="nucleotide sequence ID" value="NZ_PXYL01000016.1"/>
</dbReference>
<sequence>MTIAPHDPLPIGDQPLPSLRPGTQVMRPERLAAIQPSRLSGSRAFMNKMLRERWDISIERFDIDANSEGTVVYSIKAPTMEFSFIGFSRPPSRTARTGRIIGRAWDMMGTLIEGAATEVDVESAREELPKLYNGRAMPNTLIWCRSNRSMRVFDQTLDALAEGRQPSVEDLSKVCYLMRNTGLDGNGTFGTRSFPSLGREHPLGGVLQAQLLTAYMMREYSCDLVEHLARLKSDKAVSLDPAIRRYLGVGNGSALGLIFFIHRHPRLIDKWIGAREAIIAKACGLQVEAGDAHIRHLQELVRTAITFRKQDRMLYEAFTSSDEVAADLEQAASALSELHDKGTLDGQKHTYPLDVLMKRFEQAAKPESVETLLSLLIELLPEEADEMFAGIDAPDEFTVSPAETIESLAAILHEEYDWALAADMASPDAYKYVWYKSETAEEPRRGAREEVPEALDLGLDICGGVQALMADITAEAPAMTVARFLLKHPQHRYLVARIQCLRGRAYHTPRANINAETFIPIDLVRLMNCGIHGIDKTRDFLNRNLRGVLYHGAPTRDDIRSGYSGTWFYPAEPVQ</sequence>